<evidence type="ECO:0000313" key="5">
    <source>
        <dbReference type="EMBL" id="KAH7054245.1"/>
    </source>
</evidence>
<dbReference type="InterPro" id="IPR036770">
    <property type="entry name" value="Ankyrin_rpt-contain_sf"/>
</dbReference>
<evidence type="ECO:0000256" key="1">
    <source>
        <dbReference type="ARBA" id="ARBA00022737"/>
    </source>
</evidence>
<feature type="repeat" description="ANK" evidence="3">
    <location>
        <begin position="58"/>
        <end position="78"/>
    </location>
</feature>
<dbReference type="PRINTS" id="PR01415">
    <property type="entry name" value="ANKYRIN"/>
</dbReference>
<sequence>MPAHPTTPALSEDELDDLLYLARANETQDLPQYLQQLSQTHAPSSPADVLVAAVDPASGNSALHYAAANGHTEILDIIRTTLASAAPSPDAAKESYKPFVNLKNSAGNTALHWAALNGHLAAVKALVSLGADAAILNAAGHDAVFEAEQNGKNDVVGWLLVEGGALDTVVGALKDEESAGESSKNGAQGDEEGEDVEMKMTMGDTAEAGVEGGIENLRMDNEAAKANEKASG</sequence>
<reference evidence="5 6" key="1">
    <citation type="journal article" date="2021" name="Nat. Commun.">
        <title>Genetic determinants of endophytism in the Arabidopsis root mycobiome.</title>
        <authorList>
            <person name="Mesny F."/>
            <person name="Miyauchi S."/>
            <person name="Thiergart T."/>
            <person name="Pickel B."/>
            <person name="Atanasova L."/>
            <person name="Karlsson M."/>
            <person name="Huettel B."/>
            <person name="Barry K.W."/>
            <person name="Haridas S."/>
            <person name="Chen C."/>
            <person name="Bauer D."/>
            <person name="Andreopoulos W."/>
            <person name="Pangilinan J."/>
            <person name="LaButti K."/>
            <person name="Riley R."/>
            <person name="Lipzen A."/>
            <person name="Clum A."/>
            <person name="Drula E."/>
            <person name="Henrissat B."/>
            <person name="Kohler A."/>
            <person name="Grigoriev I.V."/>
            <person name="Martin F.M."/>
            <person name="Hacquard S."/>
        </authorList>
    </citation>
    <scope>NUCLEOTIDE SEQUENCE [LARGE SCALE GENOMIC DNA]</scope>
    <source>
        <strain evidence="5 6">MPI-SDFR-AT-0080</strain>
    </source>
</reference>
<dbReference type="SMART" id="SM00248">
    <property type="entry name" value="ANK"/>
    <property type="match status" value="2"/>
</dbReference>
<organism evidence="5 6">
    <name type="scientific">Macrophomina phaseolina</name>
    <dbReference type="NCBI Taxonomy" id="35725"/>
    <lineage>
        <taxon>Eukaryota</taxon>
        <taxon>Fungi</taxon>
        <taxon>Dikarya</taxon>
        <taxon>Ascomycota</taxon>
        <taxon>Pezizomycotina</taxon>
        <taxon>Dothideomycetes</taxon>
        <taxon>Dothideomycetes incertae sedis</taxon>
        <taxon>Botryosphaeriales</taxon>
        <taxon>Botryosphaeriaceae</taxon>
        <taxon>Macrophomina</taxon>
    </lineage>
</organism>
<dbReference type="InterPro" id="IPR002110">
    <property type="entry name" value="Ankyrin_rpt"/>
</dbReference>
<evidence type="ECO:0000256" key="2">
    <source>
        <dbReference type="ARBA" id="ARBA00023043"/>
    </source>
</evidence>
<dbReference type="SUPFAM" id="SSF48403">
    <property type="entry name" value="Ankyrin repeat"/>
    <property type="match status" value="1"/>
</dbReference>
<comment type="caution">
    <text evidence="5">The sequence shown here is derived from an EMBL/GenBank/DDBJ whole genome shotgun (WGS) entry which is preliminary data.</text>
</comment>
<keyword evidence="2 3" id="KW-0040">ANK repeat</keyword>
<keyword evidence="1" id="KW-0677">Repeat</keyword>
<dbReference type="PANTHER" id="PTHR24198:SF165">
    <property type="entry name" value="ANKYRIN REPEAT-CONTAINING PROTEIN-RELATED"/>
    <property type="match status" value="1"/>
</dbReference>
<feature type="repeat" description="ANK" evidence="3">
    <location>
        <begin position="106"/>
        <end position="138"/>
    </location>
</feature>
<feature type="compositionally biased region" description="Basic and acidic residues" evidence="4">
    <location>
        <begin position="217"/>
        <end position="232"/>
    </location>
</feature>
<evidence type="ECO:0000313" key="6">
    <source>
        <dbReference type="Proteomes" id="UP000774617"/>
    </source>
</evidence>
<dbReference type="Proteomes" id="UP000774617">
    <property type="component" value="Unassembled WGS sequence"/>
</dbReference>
<dbReference type="PANTHER" id="PTHR24198">
    <property type="entry name" value="ANKYRIN REPEAT AND PROTEIN KINASE DOMAIN-CONTAINING PROTEIN"/>
    <property type="match status" value="1"/>
</dbReference>
<name>A0ABQ8GF61_9PEZI</name>
<dbReference type="Gene3D" id="1.25.40.20">
    <property type="entry name" value="Ankyrin repeat-containing domain"/>
    <property type="match status" value="1"/>
</dbReference>
<accession>A0ABQ8GF61</accession>
<proteinExistence type="predicted"/>
<dbReference type="PROSITE" id="PS50297">
    <property type="entry name" value="ANK_REP_REGION"/>
    <property type="match status" value="2"/>
</dbReference>
<dbReference type="EMBL" id="JAGTJR010000009">
    <property type="protein sequence ID" value="KAH7054245.1"/>
    <property type="molecule type" value="Genomic_DNA"/>
</dbReference>
<evidence type="ECO:0000256" key="3">
    <source>
        <dbReference type="PROSITE-ProRule" id="PRU00023"/>
    </source>
</evidence>
<gene>
    <name evidence="5" type="ORF">B0J12DRAFT_448493</name>
</gene>
<dbReference type="PROSITE" id="PS50088">
    <property type="entry name" value="ANK_REPEAT"/>
    <property type="match status" value="2"/>
</dbReference>
<evidence type="ECO:0000256" key="4">
    <source>
        <dbReference type="SAM" id="MobiDB-lite"/>
    </source>
</evidence>
<dbReference type="Pfam" id="PF00023">
    <property type="entry name" value="Ank"/>
    <property type="match status" value="1"/>
</dbReference>
<protein>
    <submittedName>
        <fullName evidence="5">Ankyrin repeat-containing domain protein</fullName>
    </submittedName>
</protein>
<feature type="region of interest" description="Disordered" evidence="4">
    <location>
        <begin position="175"/>
        <end position="232"/>
    </location>
</feature>
<keyword evidence="6" id="KW-1185">Reference proteome</keyword>
<dbReference type="Pfam" id="PF12796">
    <property type="entry name" value="Ank_2"/>
    <property type="match status" value="1"/>
</dbReference>